<feature type="domain" description="EGF-like" evidence="3">
    <location>
        <begin position="401"/>
        <end position="414"/>
    </location>
</feature>
<dbReference type="PANTHER" id="PTHR39069:SF8">
    <property type="entry name" value="FI17111P1"/>
    <property type="match status" value="1"/>
</dbReference>
<feature type="signal peptide" evidence="2">
    <location>
        <begin position="1"/>
        <end position="24"/>
    </location>
</feature>
<comment type="caution">
    <text evidence="4">The sequence shown here is derived from an EMBL/GenBank/DDBJ whole genome shotgun (WGS) entry which is preliminary data.</text>
</comment>
<evidence type="ECO:0000313" key="5">
    <source>
        <dbReference type="Proteomes" id="UP000828390"/>
    </source>
</evidence>
<organism evidence="4 5">
    <name type="scientific">Dreissena polymorpha</name>
    <name type="common">Zebra mussel</name>
    <name type="synonym">Mytilus polymorpha</name>
    <dbReference type="NCBI Taxonomy" id="45954"/>
    <lineage>
        <taxon>Eukaryota</taxon>
        <taxon>Metazoa</taxon>
        <taxon>Spiralia</taxon>
        <taxon>Lophotrochozoa</taxon>
        <taxon>Mollusca</taxon>
        <taxon>Bivalvia</taxon>
        <taxon>Autobranchia</taxon>
        <taxon>Heteroconchia</taxon>
        <taxon>Euheterodonta</taxon>
        <taxon>Imparidentia</taxon>
        <taxon>Neoheterodontei</taxon>
        <taxon>Myida</taxon>
        <taxon>Dreissenoidea</taxon>
        <taxon>Dreissenidae</taxon>
        <taxon>Dreissena</taxon>
    </lineage>
</organism>
<keyword evidence="5" id="KW-1185">Reference proteome</keyword>
<dbReference type="PANTHER" id="PTHR39069">
    <property type="entry name" value="ECDYSONE-INDUCIBLE GENE E1, ISOFORM A"/>
    <property type="match status" value="1"/>
</dbReference>
<evidence type="ECO:0000256" key="2">
    <source>
        <dbReference type="SAM" id="SignalP"/>
    </source>
</evidence>
<evidence type="ECO:0000259" key="3">
    <source>
        <dbReference type="PROSITE" id="PS01186"/>
    </source>
</evidence>
<proteinExistence type="predicted"/>
<name>A0A9D4I900_DREPO</name>
<protein>
    <recommendedName>
        <fullName evidence="3">EGF-like domain-containing protein</fullName>
    </recommendedName>
</protein>
<dbReference type="InterPro" id="IPR000742">
    <property type="entry name" value="EGF"/>
</dbReference>
<reference evidence="4" key="2">
    <citation type="submission" date="2020-11" db="EMBL/GenBank/DDBJ databases">
        <authorList>
            <person name="McCartney M.A."/>
            <person name="Auch B."/>
            <person name="Kono T."/>
            <person name="Mallez S."/>
            <person name="Becker A."/>
            <person name="Gohl D.M."/>
            <person name="Silverstein K.A.T."/>
            <person name="Koren S."/>
            <person name="Bechman K.B."/>
            <person name="Herman A."/>
            <person name="Abrahante J.E."/>
            <person name="Garbe J."/>
        </authorList>
    </citation>
    <scope>NUCLEOTIDE SEQUENCE</scope>
    <source>
        <strain evidence="4">Duluth1</strain>
        <tissue evidence="4">Whole animal</tissue>
    </source>
</reference>
<dbReference type="Proteomes" id="UP000828390">
    <property type="component" value="Unassembled WGS sequence"/>
</dbReference>
<keyword evidence="1" id="KW-0812">Transmembrane</keyword>
<evidence type="ECO:0000313" key="4">
    <source>
        <dbReference type="EMBL" id="KAH3752739.1"/>
    </source>
</evidence>
<dbReference type="SMART" id="SM00181">
    <property type="entry name" value="EGF"/>
    <property type="match status" value="5"/>
</dbReference>
<dbReference type="EMBL" id="JAIWYP010000010">
    <property type="protein sequence ID" value="KAH3752739.1"/>
    <property type="molecule type" value="Genomic_DNA"/>
</dbReference>
<evidence type="ECO:0000256" key="1">
    <source>
        <dbReference type="SAM" id="Phobius"/>
    </source>
</evidence>
<feature type="transmembrane region" description="Helical" evidence="1">
    <location>
        <begin position="418"/>
        <end position="440"/>
    </location>
</feature>
<keyword evidence="2" id="KW-0732">Signal</keyword>
<keyword evidence="1" id="KW-0472">Membrane</keyword>
<dbReference type="PROSITE" id="PS01186">
    <property type="entry name" value="EGF_2"/>
    <property type="match status" value="1"/>
</dbReference>
<sequence length="441" mass="44080">MYRKSDFFTIIVLVLVFEQTGGMALGEDCTSTACTTANAVCPATGTKTCTCATGYTQQGTACKADLGTACTTTADCDTTTAATDVCDVLATPAVCKIKSTGDCTGKTDKCVSGAACTTNACACYTKYKENTDKLCATVLGSTCTITADCTSTVANSDCTGTGTKTCTCATGYTKQGAECKADLGTACTTTADCDTTTTTTAVCDVLATTKVCKIKSTGDCTGKTDKCVSGAACTTNACACSTKYKENTDKLCVTVLGSTCTITADCTSTVANSDCTGTGTKTCTCATGYTKQGAECKADLGTACTTTADCDTTTTTTAVCDVLATTKVCKIKSTGDCTGKTDKCVSGAACKTNACACSTKYKENTDKLCATVLGSTCTATADCNSTVANSTCTGTSGSMTCTCDAGFTKQGADCSAGAAGGATGAAACLVMIMACIFTNIL</sequence>
<keyword evidence="1" id="KW-1133">Transmembrane helix</keyword>
<gene>
    <name evidence="4" type="ORF">DPMN_187365</name>
</gene>
<reference evidence="4" key="1">
    <citation type="journal article" date="2019" name="bioRxiv">
        <title>The Genome of the Zebra Mussel, Dreissena polymorpha: A Resource for Invasive Species Research.</title>
        <authorList>
            <person name="McCartney M.A."/>
            <person name="Auch B."/>
            <person name="Kono T."/>
            <person name="Mallez S."/>
            <person name="Zhang Y."/>
            <person name="Obille A."/>
            <person name="Becker A."/>
            <person name="Abrahante J.E."/>
            <person name="Garbe J."/>
            <person name="Badalamenti J.P."/>
            <person name="Herman A."/>
            <person name="Mangelson H."/>
            <person name="Liachko I."/>
            <person name="Sullivan S."/>
            <person name="Sone E.D."/>
            <person name="Koren S."/>
            <person name="Silverstein K.A.T."/>
            <person name="Beckman K.B."/>
            <person name="Gohl D.M."/>
        </authorList>
    </citation>
    <scope>NUCLEOTIDE SEQUENCE</scope>
    <source>
        <strain evidence="4">Duluth1</strain>
        <tissue evidence="4">Whole animal</tissue>
    </source>
</reference>
<feature type="chain" id="PRO_5038429345" description="EGF-like domain-containing protein" evidence="2">
    <location>
        <begin position="25"/>
        <end position="441"/>
    </location>
</feature>
<dbReference type="AlphaFoldDB" id="A0A9D4I900"/>
<accession>A0A9D4I900</accession>